<dbReference type="InterPro" id="IPR001876">
    <property type="entry name" value="Znf_RanBP2"/>
</dbReference>
<evidence type="ECO:0000256" key="3">
    <source>
        <dbReference type="ARBA" id="ARBA00022833"/>
    </source>
</evidence>
<feature type="domain" description="RanBD1" evidence="7">
    <location>
        <begin position="701"/>
        <end position="838"/>
    </location>
</feature>
<feature type="compositionally biased region" description="Low complexity" evidence="5">
    <location>
        <begin position="391"/>
        <end position="409"/>
    </location>
</feature>
<evidence type="ECO:0000256" key="5">
    <source>
        <dbReference type="SAM" id="MobiDB-lite"/>
    </source>
</evidence>
<dbReference type="EMBL" id="LIAE01010707">
    <property type="protein sequence ID" value="PAV56356.1"/>
    <property type="molecule type" value="Genomic_DNA"/>
</dbReference>
<feature type="compositionally biased region" description="Polar residues" evidence="5">
    <location>
        <begin position="609"/>
        <end position="621"/>
    </location>
</feature>
<evidence type="ECO:0000313" key="9">
    <source>
        <dbReference type="EMBL" id="PAV56356.1"/>
    </source>
</evidence>
<keyword evidence="10" id="KW-1185">Reference proteome</keyword>
<keyword evidence="2 4" id="KW-0863">Zinc-finger</keyword>
<dbReference type="STRING" id="2018661.A0A2A2J3K4"/>
<dbReference type="GO" id="GO:0005737">
    <property type="term" value="C:cytoplasm"/>
    <property type="evidence" value="ECO:0007669"/>
    <property type="project" value="TreeGrafter"/>
</dbReference>
<dbReference type="Proteomes" id="UP000218231">
    <property type="component" value="Unassembled WGS sequence"/>
</dbReference>
<dbReference type="OrthoDB" id="2357150at2759"/>
<feature type="transmembrane region" description="Helical" evidence="6">
    <location>
        <begin position="41"/>
        <end position="62"/>
    </location>
</feature>
<name>A0A2A2J3K4_9BILA</name>
<dbReference type="SUPFAM" id="SSF50729">
    <property type="entry name" value="PH domain-like"/>
    <property type="match status" value="1"/>
</dbReference>
<dbReference type="PROSITE" id="PS01358">
    <property type="entry name" value="ZF_RANBP2_1"/>
    <property type="match status" value="1"/>
</dbReference>
<dbReference type="SUPFAM" id="SSF90209">
    <property type="entry name" value="Ran binding protein zinc finger-like"/>
    <property type="match status" value="1"/>
</dbReference>
<evidence type="ECO:0000259" key="7">
    <source>
        <dbReference type="PROSITE" id="PS50196"/>
    </source>
</evidence>
<dbReference type="FunFam" id="4.10.1060.10:FF:000003">
    <property type="entry name" value="E3 SUMO-protein ligase RanBP2"/>
    <property type="match status" value="1"/>
</dbReference>
<evidence type="ECO:0000256" key="6">
    <source>
        <dbReference type="SAM" id="Phobius"/>
    </source>
</evidence>
<gene>
    <name evidence="9" type="ORF">WR25_21331</name>
</gene>
<evidence type="ECO:0000259" key="8">
    <source>
        <dbReference type="PROSITE" id="PS50199"/>
    </source>
</evidence>
<dbReference type="PROSITE" id="PS50199">
    <property type="entry name" value="ZF_RANBP2_2"/>
    <property type="match status" value="1"/>
</dbReference>
<feature type="region of interest" description="Disordered" evidence="5">
    <location>
        <begin position="370"/>
        <end position="422"/>
    </location>
</feature>
<comment type="caution">
    <text evidence="9">The sequence shown here is derived from an EMBL/GenBank/DDBJ whole genome shotgun (WGS) entry which is preliminary data.</text>
</comment>
<feature type="region of interest" description="Disordered" evidence="5">
    <location>
        <begin position="673"/>
        <end position="698"/>
    </location>
</feature>
<dbReference type="InterPro" id="IPR011993">
    <property type="entry name" value="PH-like_dom_sf"/>
</dbReference>
<feature type="compositionally biased region" description="Polar residues" evidence="5">
    <location>
        <begin position="564"/>
        <end position="597"/>
    </location>
</feature>
<dbReference type="FunFam" id="2.30.29.30:FF:000018">
    <property type="entry name" value="E3 SUMO-protein ligase RanBP2"/>
    <property type="match status" value="1"/>
</dbReference>
<dbReference type="GO" id="GO:0008270">
    <property type="term" value="F:zinc ion binding"/>
    <property type="evidence" value="ECO:0007669"/>
    <property type="project" value="UniProtKB-KW"/>
</dbReference>
<feature type="transmembrane region" description="Helical" evidence="6">
    <location>
        <begin position="82"/>
        <end position="101"/>
    </location>
</feature>
<proteinExistence type="predicted"/>
<dbReference type="PANTHER" id="PTHR23138">
    <property type="entry name" value="RAN BINDING PROTEIN"/>
    <property type="match status" value="1"/>
</dbReference>
<evidence type="ECO:0000256" key="1">
    <source>
        <dbReference type="ARBA" id="ARBA00022723"/>
    </source>
</evidence>
<dbReference type="Pfam" id="PF00641">
    <property type="entry name" value="Zn_ribbon_RanBP"/>
    <property type="match status" value="1"/>
</dbReference>
<dbReference type="InterPro" id="IPR036443">
    <property type="entry name" value="Znf_RanBP2_sf"/>
</dbReference>
<dbReference type="CDD" id="cd00835">
    <property type="entry name" value="RanBD_family"/>
    <property type="match status" value="1"/>
</dbReference>
<dbReference type="AlphaFoldDB" id="A0A2A2J3K4"/>
<dbReference type="PANTHER" id="PTHR23138:SF179">
    <property type="entry name" value="NUCLEAR PORE COMPLEX PROTEIN"/>
    <property type="match status" value="1"/>
</dbReference>
<dbReference type="GO" id="GO:0005096">
    <property type="term" value="F:GTPase activator activity"/>
    <property type="evidence" value="ECO:0007669"/>
    <property type="project" value="TreeGrafter"/>
</dbReference>
<evidence type="ECO:0000256" key="2">
    <source>
        <dbReference type="ARBA" id="ARBA00022771"/>
    </source>
</evidence>
<dbReference type="SMART" id="SM00547">
    <property type="entry name" value="ZnF_RBZ"/>
    <property type="match status" value="1"/>
</dbReference>
<dbReference type="Pfam" id="PF00638">
    <property type="entry name" value="Ran_BP1"/>
    <property type="match status" value="1"/>
</dbReference>
<evidence type="ECO:0008006" key="11">
    <source>
        <dbReference type="Google" id="ProtNLM"/>
    </source>
</evidence>
<accession>A0A2A2J3K4</accession>
<evidence type="ECO:0000256" key="4">
    <source>
        <dbReference type="PROSITE-ProRule" id="PRU00322"/>
    </source>
</evidence>
<dbReference type="InterPro" id="IPR000156">
    <property type="entry name" value="Ran_bind_dom"/>
</dbReference>
<dbReference type="InterPro" id="IPR045255">
    <property type="entry name" value="RanBP1-like"/>
</dbReference>
<keyword evidence="1" id="KW-0479">Metal-binding</keyword>
<dbReference type="Gene3D" id="4.10.1060.10">
    <property type="entry name" value="Zinc finger, RanBP2-type"/>
    <property type="match status" value="1"/>
</dbReference>
<feature type="domain" description="RanBP2-type" evidence="8">
    <location>
        <begin position="426"/>
        <end position="455"/>
    </location>
</feature>
<dbReference type="PROSITE" id="PS50196">
    <property type="entry name" value="RANBD1"/>
    <property type="match status" value="1"/>
</dbReference>
<reference evidence="9 10" key="1">
    <citation type="journal article" date="2017" name="Curr. Biol.">
        <title>Genome architecture and evolution of a unichromosomal asexual nematode.</title>
        <authorList>
            <person name="Fradin H."/>
            <person name="Zegar C."/>
            <person name="Gutwein M."/>
            <person name="Lucas J."/>
            <person name="Kovtun M."/>
            <person name="Corcoran D."/>
            <person name="Baugh L.R."/>
            <person name="Kiontke K."/>
            <person name="Gunsalus K."/>
            <person name="Fitch D.H."/>
            <person name="Piano F."/>
        </authorList>
    </citation>
    <scope>NUCLEOTIDE SEQUENCE [LARGE SCALE GENOMIC DNA]</scope>
    <source>
        <strain evidence="9">PF1309</strain>
    </source>
</reference>
<keyword evidence="6" id="KW-0472">Membrane</keyword>
<dbReference type="SMART" id="SM00160">
    <property type="entry name" value="RanBD"/>
    <property type="match status" value="1"/>
</dbReference>
<feature type="region of interest" description="Disordered" evidence="5">
    <location>
        <begin position="515"/>
        <end position="621"/>
    </location>
</feature>
<feature type="compositionally biased region" description="Acidic residues" evidence="5">
    <location>
        <begin position="681"/>
        <end position="698"/>
    </location>
</feature>
<sequence length="841" mass="91645">MTYIKSVTFTVMIYCGYKSQKALKKYETMLSSSTRALQKSLLKALVLQAMVPLCLAYIPSWVVLSLPLTPFEVSRVTVNNALTTAVTLFPICDCIVIIYYVKAFRNTLIEILGNIPYLNRWIAQILPDSRNLFSLVVEFIQSAISEAEMSNREASHSAAESNYTGPVMGRIVSNVVEMQNHIVQQFQGITTALESLKIEQRQMREDLRRSDDRAMKQVDEIRTVYSRELELLTNIISTLIDKDKAATAAAAAQQHRLTPAQQAFMSASSPASFFNQQPSTQQQQQMAQLAALMQQQHQHQMMTNMLGNTSSSFPPSAPTSHAAVPQPSLPAQIAINPHAAAAAASMALTSTPVNATRPPIVQKVEEKKEVVEELPKPKPITGVPQSTAAAQPVKTTTQPQFQQQQQQPVKQEEKKTEGFGEQFKPKPGSWECTTCYVRNEADVFQCVACGTDQTGRLGDKPSTLAKSAIPLVPAGGQTGSDNKPKFTFGMSAVNAAKDAPPANQKPTALFGASVTNQNNSTLTSGAKPSMFGGSSPKPANGAADSTSGNQQPSFSFAPKPAPTQAASPITFSFKSGGSESTQPKTSIFGQASGTSIFGGTAKKPEESIGTKSGASDLESSPGQQQAKVFGQGFMSGNSSSPFADMLKNVSSKPFYEDPAYVAKAKADMAALKEKEGKKEAEDDGDADANAGADEEYEPQVDFKPVIPTPDLVNVVTGEEDEEVLFNSRAKLFRFVPELKENKERGIGDIKILHNPKTNSYRVVMRREKVLKICANFRISKDLKVTNKKNMPNVLNWVCKDFSEETEGTDEIFTVKFRTEETGQEFYNKIEETKHKLADSST</sequence>
<dbReference type="SUPFAM" id="SSF81321">
    <property type="entry name" value="Family A G protein-coupled receptor-like"/>
    <property type="match status" value="1"/>
</dbReference>
<dbReference type="GO" id="GO:0005643">
    <property type="term" value="C:nuclear pore"/>
    <property type="evidence" value="ECO:0007669"/>
    <property type="project" value="TreeGrafter"/>
</dbReference>
<keyword evidence="3" id="KW-0862">Zinc</keyword>
<evidence type="ECO:0000313" key="10">
    <source>
        <dbReference type="Proteomes" id="UP000218231"/>
    </source>
</evidence>
<keyword evidence="6" id="KW-1133">Transmembrane helix</keyword>
<dbReference type="Pfam" id="PF10326">
    <property type="entry name" value="7TM_GPCR_Str"/>
    <property type="match status" value="1"/>
</dbReference>
<keyword evidence="6" id="KW-0812">Transmembrane</keyword>
<feature type="compositionally biased region" description="Polar residues" evidence="5">
    <location>
        <begin position="543"/>
        <end position="554"/>
    </location>
</feature>
<protein>
    <recommendedName>
        <fullName evidence="11">RanBP2-type domain-containing protein</fullName>
    </recommendedName>
</protein>
<organism evidence="9 10">
    <name type="scientific">Diploscapter pachys</name>
    <dbReference type="NCBI Taxonomy" id="2018661"/>
    <lineage>
        <taxon>Eukaryota</taxon>
        <taxon>Metazoa</taxon>
        <taxon>Ecdysozoa</taxon>
        <taxon>Nematoda</taxon>
        <taxon>Chromadorea</taxon>
        <taxon>Rhabditida</taxon>
        <taxon>Rhabditina</taxon>
        <taxon>Rhabditomorpha</taxon>
        <taxon>Rhabditoidea</taxon>
        <taxon>Rhabditidae</taxon>
        <taxon>Diploscapter</taxon>
    </lineage>
</organism>
<feature type="compositionally biased region" description="Polar residues" evidence="5">
    <location>
        <begin position="515"/>
        <end position="526"/>
    </location>
</feature>
<dbReference type="InterPro" id="IPR019428">
    <property type="entry name" value="7TM_GPCR_serpentine_rcpt_Str"/>
</dbReference>
<dbReference type="Gene3D" id="2.30.29.30">
    <property type="entry name" value="Pleckstrin-homology domain (PH domain)/Phosphotyrosine-binding domain (PTB)"/>
    <property type="match status" value="1"/>
</dbReference>